<comment type="cofactor">
    <cofactor evidence="3">
        <name>Co(2+)</name>
        <dbReference type="ChEBI" id="CHEBI:48828"/>
    </cofactor>
</comment>
<dbReference type="FunFam" id="3.20.20.70:FF:000004">
    <property type="entry name" value="Ribulose-phosphate 3-epimerase"/>
    <property type="match status" value="1"/>
</dbReference>
<dbReference type="PIRSF" id="PIRSF001461">
    <property type="entry name" value="RPE"/>
    <property type="match status" value="1"/>
</dbReference>
<sequence>VLIAPSVLSADFADLGRQVREVTDAGADLIHVDVMDGLFVPAISFGDVVVDAIRANTDVPLNIHLMIQEPENLLSTFAKVESDQILVHAEACGHLHRTVSAIKDKGNQVGVAINPGTSISAVEDVLSLLDMVMIMSVNPGASGQSFIPQSLEKIRRLKAIIDDGKFEAQIEVDGGIKADWTAQDSVKAGATILVAGSAIFNDRESIPDAMKGMRRCILD</sequence>
<dbReference type="InterPro" id="IPR013785">
    <property type="entry name" value="Aldolase_TIM"/>
</dbReference>
<dbReference type="GO" id="GO:0005737">
    <property type="term" value="C:cytoplasm"/>
    <property type="evidence" value="ECO:0007669"/>
    <property type="project" value="UniProtKB-ARBA"/>
</dbReference>
<evidence type="ECO:0000256" key="2">
    <source>
        <dbReference type="ARBA" id="ARBA00001936"/>
    </source>
</evidence>
<comment type="similarity">
    <text evidence="6">Belongs to the ribulose-phosphate 3-epimerase family.</text>
</comment>
<evidence type="ECO:0000256" key="6">
    <source>
        <dbReference type="ARBA" id="ARBA00009541"/>
    </source>
</evidence>
<feature type="non-terminal residue" evidence="10">
    <location>
        <position position="1"/>
    </location>
</feature>
<evidence type="ECO:0000256" key="4">
    <source>
        <dbReference type="ARBA" id="ARBA00001947"/>
    </source>
</evidence>
<protein>
    <recommendedName>
        <fullName evidence="7">ribulose-phosphate 3-epimerase</fullName>
        <ecNumber evidence="7">5.1.3.1</ecNumber>
    </recommendedName>
</protein>
<dbReference type="GO" id="GO:0006098">
    <property type="term" value="P:pentose-phosphate shunt"/>
    <property type="evidence" value="ECO:0007669"/>
    <property type="project" value="InterPro"/>
</dbReference>
<dbReference type="InterPro" id="IPR026019">
    <property type="entry name" value="Ribul_P_3_epim"/>
</dbReference>
<dbReference type="GO" id="GO:0046872">
    <property type="term" value="F:metal ion binding"/>
    <property type="evidence" value="ECO:0007669"/>
    <property type="project" value="UniProtKB-KW"/>
</dbReference>
<evidence type="ECO:0000256" key="7">
    <source>
        <dbReference type="ARBA" id="ARBA00013188"/>
    </source>
</evidence>
<evidence type="ECO:0000256" key="1">
    <source>
        <dbReference type="ARBA" id="ARBA00001782"/>
    </source>
</evidence>
<comment type="catalytic activity">
    <reaction evidence="1">
        <text>D-ribulose 5-phosphate = D-xylulose 5-phosphate</text>
        <dbReference type="Rhea" id="RHEA:13677"/>
        <dbReference type="ChEBI" id="CHEBI:57737"/>
        <dbReference type="ChEBI" id="CHEBI:58121"/>
        <dbReference type="EC" id="5.1.3.1"/>
    </reaction>
</comment>
<dbReference type="GO" id="GO:0005975">
    <property type="term" value="P:carbohydrate metabolic process"/>
    <property type="evidence" value="ECO:0007669"/>
    <property type="project" value="InterPro"/>
</dbReference>
<comment type="cofactor">
    <cofactor evidence="2">
        <name>Mn(2+)</name>
        <dbReference type="ChEBI" id="CHEBI:29035"/>
    </cofactor>
</comment>
<proteinExistence type="inferred from homology"/>
<dbReference type="NCBIfam" id="TIGR01163">
    <property type="entry name" value="rpe"/>
    <property type="match status" value="1"/>
</dbReference>
<comment type="cofactor">
    <cofactor evidence="4">
        <name>Zn(2+)</name>
        <dbReference type="ChEBI" id="CHEBI:29105"/>
    </cofactor>
</comment>
<reference evidence="10" key="1">
    <citation type="submission" date="2018-05" db="EMBL/GenBank/DDBJ databases">
        <authorList>
            <person name="Lanie J.A."/>
            <person name="Ng W.-L."/>
            <person name="Kazmierczak K.M."/>
            <person name="Andrzejewski T.M."/>
            <person name="Davidsen T.M."/>
            <person name="Wayne K.J."/>
            <person name="Tettelin H."/>
            <person name="Glass J.I."/>
            <person name="Rusch D."/>
            <person name="Podicherti R."/>
            <person name="Tsui H.-C.T."/>
            <person name="Winkler M.E."/>
        </authorList>
    </citation>
    <scope>NUCLEOTIDE SEQUENCE</scope>
</reference>
<evidence type="ECO:0000256" key="5">
    <source>
        <dbReference type="ARBA" id="ARBA00001954"/>
    </source>
</evidence>
<evidence type="ECO:0000256" key="9">
    <source>
        <dbReference type="ARBA" id="ARBA00023235"/>
    </source>
</evidence>
<gene>
    <name evidence="10" type="ORF">METZ01_LOCUS15701</name>
</gene>
<organism evidence="10">
    <name type="scientific">marine metagenome</name>
    <dbReference type="NCBI Taxonomy" id="408172"/>
    <lineage>
        <taxon>unclassified sequences</taxon>
        <taxon>metagenomes</taxon>
        <taxon>ecological metagenomes</taxon>
    </lineage>
</organism>
<dbReference type="SUPFAM" id="SSF51366">
    <property type="entry name" value="Ribulose-phoshate binding barrel"/>
    <property type="match status" value="1"/>
</dbReference>
<dbReference type="EMBL" id="UINC01000891">
    <property type="protein sequence ID" value="SUZ62847.1"/>
    <property type="molecule type" value="Genomic_DNA"/>
</dbReference>
<evidence type="ECO:0000256" key="8">
    <source>
        <dbReference type="ARBA" id="ARBA00022723"/>
    </source>
</evidence>
<dbReference type="Gene3D" id="3.20.20.70">
    <property type="entry name" value="Aldolase class I"/>
    <property type="match status" value="1"/>
</dbReference>
<evidence type="ECO:0000313" key="10">
    <source>
        <dbReference type="EMBL" id="SUZ62847.1"/>
    </source>
</evidence>
<dbReference type="HAMAP" id="MF_02227">
    <property type="entry name" value="RPE"/>
    <property type="match status" value="1"/>
</dbReference>
<accession>A0A381P904</accession>
<evidence type="ECO:0000256" key="3">
    <source>
        <dbReference type="ARBA" id="ARBA00001941"/>
    </source>
</evidence>
<dbReference type="EC" id="5.1.3.1" evidence="7"/>
<dbReference type="AlphaFoldDB" id="A0A381P904"/>
<dbReference type="PROSITE" id="PS01086">
    <property type="entry name" value="RIBUL_P_3_EPIMER_2"/>
    <property type="match status" value="1"/>
</dbReference>
<dbReference type="InterPro" id="IPR011060">
    <property type="entry name" value="RibuloseP-bd_barrel"/>
</dbReference>
<comment type="cofactor">
    <cofactor evidence="5">
        <name>Fe(2+)</name>
        <dbReference type="ChEBI" id="CHEBI:29033"/>
    </cofactor>
</comment>
<name>A0A381P904_9ZZZZ</name>
<dbReference type="Pfam" id="PF00834">
    <property type="entry name" value="Ribul_P_3_epim"/>
    <property type="match status" value="1"/>
</dbReference>
<dbReference type="GO" id="GO:0004750">
    <property type="term" value="F:D-ribulose-phosphate 3-epimerase activity"/>
    <property type="evidence" value="ECO:0007669"/>
    <property type="project" value="UniProtKB-EC"/>
</dbReference>
<dbReference type="InterPro" id="IPR000056">
    <property type="entry name" value="Ribul_P_3_epim-like"/>
</dbReference>
<keyword evidence="9" id="KW-0413">Isomerase</keyword>
<dbReference type="PANTHER" id="PTHR11749">
    <property type="entry name" value="RIBULOSE-5-PHOSPHATE-3-EPIMERASE"/>
    <property type="match status" value="1"/>
</dbReference>
<dbReference type="NCBIfam" id="NF004076">
    <property type="entry name" value="PRK05581.1-4"/>
    <property type="match status" value="1"/>
</dbReference>
<dbReference type="CDD" id="cd00429">
    <property type="entry name" value="RPE"/>
    <property type="match status" value="1"/>
</dbReference>
<keyword evidence="8" id="KW-0479">Metal-binding</keyword>